<evidence type="ECO:0000313" key="5">
    <source>
        <dbReference type="Proteomes" id="UP000037784"/>
    </source>
</evidence>
<evidence type="ECO:0008006" key="6">
    <source>
        <dbReference type="Google" id="ProtNLM"/>
    </source>
</evidence>
<proteinExistence type="inferred from homology"/>
<dbReference type="AlphaFoldDB" id="A0A0M9UC38"/>
<dbReference type="FunCoup" id="A0A0M9UC38">
    <property type="interactions" value="374"/>
</dbReference>
<dbReference type="SUPFAM" id="SSF51735">
    <property type="entry name" value="NAD(P)-binding Rossmann-fold domains"/>
    <property type="match status" value="1"/>
</dbReference>
<organism evidence="4 5">
    <name type="scientific">Ardenticatena maritima</name>
    <dbReference type="NCBI Taxonomy" id="872965"/>
    <lineage>
        <taxon>Bacteria</taxon>
        <taxon>Bacillati</taxon>
        <taxon>Chloroflexota</taxon>
        <taxon>Ardenticatenia</taxon>
        <taxon>Ardenticatenales</taxon>
        <taxon>Ardenticatenaceae</taxon>
        <taxon>Ardenticatena</taxon>
    </lineage>
</organism>
<dbReference type="Pfam" id="PF02894">
    <property type="entry name" value="GFO_IDH_MocA_C"/>
    <property type="match status" value="1"/>
</dbReference>
<dbReference type="Gene3D" id="3.40.50.720">
    <property type="entry name" value="NAD(P)-binding Rossmann-like Domain"/>
    <property type="match status" value="1"/>
</dbReference>
<dbReference type="Gene3D" id="3.30.360.10">
    <property type="entry name" value="Dihydrodipicolinate Reductase, domain 2"/>
    <property type="match status" value="1"/>
</dbReference>
<dbReference type="PANTHER" id="PTHR43249">
    <property type="entry name" value="UDP-N-ACETYL-2-AMINO-2-DEOXY-D-GLUCURONATE OXIDASE"/>
    <property type="match status" value="1"/>
</dbReference>
<feature type="domain" description="Gfo/Idh/MocA-like oxidoreductase N-terminal" evidence="2">
    <location>
        <begin position="4"/>
        <end position="108"/>
    </location>
</feature>
<comment type="similarity">
    <text evidence="1">Belongs to the Gfo/Idh/MocA family.</text>
</comment>
<name>A0A0M9UC38_9CHLR</name>
<evidence type="ECO:0000259" key="2">
    <source>
        <dbReference type="Pfam" id="PF01408"/>
    </source>
</evidence>
<reference evidence="4 5" key="1">
    <citation type="journal article" date="2015" name="Genome Announc.">
        <title>Draft Genome Sequence of a Heterotrophic Facultative Anaerobic Thermophilic Bacterium, Ardenticatena maritima Strain 110ST.</title>
        <authorList>
            <person name="Kawaichi S."/>
            <person name="Yoshida T."/>
            <person name="Sako Y."/>
            <person name="Nakamura R."/>
        </authorList>
    </citation>
    <scope>NUCLEOTIDE SEQUENCE [LARGE SCALE GENOMIC DNA]</scope>
    <source>
        <strain evidence="4 5">110S</strain>
    </source>
</reference>
<dbReference type="EMBL" id="BBZA01000059">
    <property type="protein sequence ID" value="GAP62457.1"/>
    <property type="molecule type" value="Genomic_DNA"/>
</dbReference>
<evidence type="ECO:0000259" key="3">
    <source>
        <dbReference type="Pfam" id="PF02894"/>
    </source>
</evidence>
<evidence type="ECO:0000313" key="4">
    <source>
        <dbReference type="EMBL" id="GAP62457.1"/>
    </source>
</evidence>
<evidence type="ECO:0000256" key="1">
    <source>
        <dbReference type="ARBA" id="ARBA00010928"/>
    </source>
</evidence>
<dbReference type="InterPro" id="IPR036291">
    <property type="entry name" value="NAD(P)-bd_dom_sf"/>
</dbReference>
<dbReference type="Pfam" id="PF01408">
    <property type="entry name" value="GFO_IDH_MocA"/>
    <property type="match status" value="1"/>
</dbReference>
<dbReference type="InterPro" id="IPR052515">
    <property type="entry name" value="Gfo/Idh/MocA_Oxidoreductase"/>
</dbReference>
<comment type="caution">
    <text evidence="4">The sequence shown here is derived from an EMBL/GenBank/DDBJ whole genome shotgun (WGS) entry which is preliminary data.</text>
</comment>
<dbReference type="InterPro" id="IPR000683">
    <property type="entry name" value="Gfo/Idh/MocA-like_OxRdtase_N"/>
</dbReference>
<protein>
    <recommendedName>
        <fullName evidence="6">Oxidoreductase</fullName>
    </recommendedName>
</protein>
<reference evidence="5" key="2">
    <citation type="submission" date="2015-08" db="EMBL/GenBank/DDBJ databases">
        <title>Draft Genome Sequence of a Heterotrophic Facultative Anaerobic Bacterium Ardenticatena maritima Strain 110S.</title>
        <authorList>
            <person name="Kawaichi S."/>
            <person name="Yoshida T."/>
            <person name="Sako Y."/>
            <person name="Nakamura R."/>
        </authorList>
    </citation>
    <scope>NUCLEOTIDE SEQUENCE [LARGE SCALE GENOMIC DNA]</scope>
    <source>
        <strain evidence="5">110S</strain>
    </source>
</reference>
<dbReference type="InParanoid" id="A0A0M9UC38"/>
<accession>A0A0M9UC38</accession>
<dbReference type="PANTHER" id="PTHR43249:SF1">
    <property type="entry name" value="D-GLUCOSIDE 3-DEHYDROGENASE"/>
    <property type="match status" value="1"/>
</dbReference>
<dbReference type="InterPro" id="IPR004104">
    <property type="entry name" value="Gfo/Idh/MocA-like_OxRdtase_C"/>
</dbReference>
<dbReference type="SUPFAM" id="SSF55347">
    <property type="entry name" value="Glyceraldehyde-3-phosphate dehydrogenase-like, C-terminal domain"/>
    <property type="match status" value="1"/>
</dbReference>
<gene>
    <name evidence="4" type="ORF">ARMA_0881</name>
</gene>
<feature type="domain" description="Gfo/Idh/MocA-like oxidoreductase C-terminal" evidence="3">
    <location>
        <begin position="122"/>
        <end position="342"/>
    </location>
</feature>
<keyword evidence="5" id="KW-1185">Reference proteome</keyword>
<dbReference type="Proteomes" id="UP000037784">
    <property type="component" value="Unassembled WGS sequence"/>
</dbReference>
<sequence length="366" mass="40234">MHGHIPNYLRIPEVELVALSDVNGRRARYVADRFGIPQVYTHFRDMLKHADLDAVSICTPNYLHAAIAIGCLEAGVHVLVEKPMALTTQGAQKMIEAARANNAILFVGMNNRFRNDTRALKLMVEQGALGDVYYLKTGWLRGTNATELSSWFTSKAQAGGGPLWDIGLVMLDLGLWMLDFPQPASVMGAIFTGIAEPEDEDVSALVAPMQESPYPVEDAATALVRFKNGTAMMLEVSWVSQLGKQDDIYMRLEGRRGAAELHNPDSGRNQKVLSVRGELFGTRMELEPEIPESQTSSHLLELQHFVDVCLGREAPVVTPEQGLMGVQIIEAIYRSATSGEMVYFDAPLPDVPDETQIDITPEPNGA</sequence>
<dbReference type="GO" id="GO:0000166">
    <property type="term" value="F:nucleotide binding"/>
    <property type="evidence" value="ECO:0007669"/>
    <property type="project" value="InterPro"/>
</dbReference>